<feature type="compositionally biased region" description="Pro residues" evidence="1">
    <location>
        <begin position="68"/>
        <end position="77"/>
    </location>
</feature>
<evidence type="ECO:0000256" key="1">
    <source>
        <dbReference type="SAM" id="MobiDB-lite"/>
    </source>
</evidence>
<comment type="caution">
    <text evidence="2">The sequence shown here is derived from an EMBL/GenBank/DDBJ whole genome shotgun (WGS) entry which is preliminary data.</text>
</comment>
<proteinExistence type="predicted"/>
<organism evidence="2 3">
    <name type="scientific">Pleurodeles waltl</name>
    <name type="common">Iberian ribbed newt</name>
    <dbReference type="NCBI Taxonomy" id="8319"/>
    <lineage>
        <taxon>Eukaryota</taxon>
        <taxon>Metazoa</taxon>
        <taxon>Chordata</taxon>
        <taxon>Craniata</taxon>
        <taxon>Vertebrata</taxon>
        <taxon>Euteleostomi</taxon>
        <taxon>Amphibia</taxon>
        <taxon>Batrachia</taxon>
        <taxon>Caudata</taxon>
        <taxon>Salamandroidea</taxon>
        <taxon>Salamandridae</taxon>
        <taxon>Pleurodelinae</taxon>
        <taxon>Pleurodeles</taxon>
    </lineage>
</organism>
<dbReference type="EMBL" id="JANPWB010000011">
    <property type="protein sequence ID" value="KAJ1123292.1"/>
    <property type="molecule type" value="Genomic_DNA"/>
</dbReference>
<evidence type="ECO:0000313" key="3">
    <source>
        <dbReference type="Proteomes" id="UP001066276"/>
    </source>
</evidence>
<protein>
    <submittedName>
        <fullName evidence="2">Uncharacterized protein</fullName>
    </submittedName>
</protein>
<keyword evidence="3" id="KW-1185">Reference proteome</keyword>
<gene>
    <name evidence="2" type="ORF">NDU88_001763</name>
</gene>
<evidence type="ECO:0000313" key="2">
    <source>
        <dbReference type="EMBL" id="KAJ1123292.1"/>
    </source>
</evidence>
<reference evidence="2" key="1">
    <citation type="journal article" date="2022" name="bioRxiv">
        <title>Sequencing and chromosome-scale assembly of the giantPleurodeles waltlgenome.</title>
        <authorList>
            <person name="Brown T."/>
            <person name="Elewa A."/>
            <person name="Iarovenko S."/>
            <person name="Subramanian E."/>
            <person name="Araus A.J."/>
            <person name="Petzold A."/>
            <person name="Susuki M."/>
            <person name="Suzuki K.-i.T."/>
            <person name="Hayashi T."/>
            <person name="Toyoda A."/>
            <person name="Oliveira C."/>
            <person name="Osipova E."/>
            <person name="Leigh N.D."/>
            <person name="Simon A."/>
            <person name="Yun M.H."/>
        </authorList>
    </citation>
    <scope>NUCLEOTIDE SEQUENCE</scope>
    <source>
        <strain evidence="2">20211129_DDA</strain>
        <tissue evidence="2">Liver</tissue>
    </source>
</reference>
<name>A0AAV7P7M4_PLEWA</name>
<feature type="region of interest" description="Disordered" evidence="1">
    <location>
        <begin position="54"/>
        <end position="81"/>
    </location>
</feature>
<dbReference type="AlphaFoldDB" id="A0AAV7P7M4"/>
<sequence>MAARASGRWSMVADAGLTELRQSDGPPAAAVAGDSRSIVRWELRGSSVRGLIWGSGLREQGREAGSSPTPPPPPTPVAPSACGARLAATSNMARHGMAQLQLLLHAWLRLSASPDVTQNPLPFRCLCSSP</sequence>
<accession>A0AAV7P7M4</accession>
<dbReference type="Proteomes" id="UP001066276">
    <property type="component" value="Chromosome 7"/>
</dbReference>